<dbReference type="SUPFAM" id="SSF52540">
    <property type="entry name" value="P-loop containing nucleoside triphosphate hydrolases"/>
    <property type="match status" value="1"/>
</dbReference>
<dbReference type="PANTHER" id="PTHR43384">
    <property type="entry name" value="SEPTUM SITE-DETERMINING PROTEIN MIND HOMOLOG, CHLOROPLASTIC-RELATED"/>
    <property type="match status" value="1"/>
</dbReference>
<dbReference type="GO" id="GO:0005524">
    <property type="term" value="F:ATP binding"/>
    <property type="evidence" value="ECO:0007669"/>
    <property type="project" value="TreeGrafter"/>
</dbReference>
<feature type="domain" description="Rv3660c-like CheY-like N-terminal" evidence="2">
    <location>
        <begin position="33"/>
        <end position="139"/>
    </location>
</feature>
<feature type="compositionally biased region" description="Basic and acidic residues" evidence="1">
    <location>
        <begin position="344"/>
        <end position="358"/>
    </location>
</feature>
<proteinExistence type="predicted"/>
<comment type="caution">
    <text evidence="3">The sequence shown here is derived from an EMBL/GenBank/DDBJ whole genome shotgun (WGS) entry which is preliminary data.</text>
</comment>
<dbReference type="PANTHER" id="PTHR43384:SF11">
    <property type="entry name" value="SEPTUM SITE DETERMINING PROTEIN"/>
    <property type="match status" value="1"/>
</dbReference>
<dbReference type="InterPro" id="IPR027417">
    <property type="entry name" value="P-loop_NTPase"/>
</dbReference>
<dbReference type="GO" id="GO:0016887">
    <property type="term" value="F:ATP hydrolysis activity"/>
    <property type="evidence" value="ECO:0007669"/>
    <property type="project" value="TreeGrafter"/>
</dbReference>
<accession>A0A4R1I1I9</accession>
<evidence type="ECO:0000313" key="3">
    <source>
        <dbReference type="EMBL" id="TCK27100.1"/>
    </source>
</evidence>
<dbReference type="GO" id="GO:0009898">
    <property type="term" value="C:cytoplasmic side of plasma membrane"/>
    <property type="evidence" value="ECO:0007669"/>
    <property type="project" value="TreeGrafter"/>
</dbReference>
<dbReference type="Gene3D" id="3.40.50.300">
    <property type="entry name" value="P-loop containing nucleotide triphosphate hydrolases"/>
    <property type="match status" value="1"/>
</dbReference>
<dbReference type="RefSeq" id="WP_243653460.1">
    <property type="nucleotide sequence ID" value="NZ_SMFZ01000001.1"/>
</dbReference>
<name>A0A4R1I1I9_PSEEN</name>
<evidence type="ECO:0000256" key="1">
    <source>
        <dbReference type="SAM" id="MobiDB-lite"/>
    </source>
</evidence>
<dbReference type="GO" id="GO:0005829">
    <property type="term" value="C:cytosol"/>
    <property type="evidence" value="ECO:0007669"/>
    <property type="project" value="TreeGrafter"/>
</dbReference>
<dbReference type="Proteomes" id="UP000295560">
    <property type="component" value="Unassembled WGS sequence"/>
</dbReference>
<protein>
    <submittedName>
        <fullName evidence="3">Secretion/DNA translocation related CpaE-like protein</fullName>
    </submittedName>
</protein>
<keyword evidence="4" id="KW-1185">Reference proteome</keyword>
<organism evidence="3 4">
    <name type="scientific">Pseudonocardia endophytica</name>
    <dbReference type="NCBI Taxonomy" id="401976"/>
    <lineage>
        <taxon>Bacteria</taxon>
        <taxon>Bacillati</taxon>
        <taxon>Actinomycetota</taxon>
        <taxon>Actinomycetes</taxon>
        <taxon>Pseudonocardiales</taxon>
        <taxon>Pseudonocardiaceae</taxon>
        <taxon>Pseudonocardia</taxon>
    </lineage>
</organism>
<feature type="region of interest" description="Disordered" evidence="1">
    <location>
        <begin position="341"/>
        <end position="367"/>
    </location>
</feature>
<dbReference type="InterPro" id="IPR059050">
    <property type="entry name" value="Rv3660c_N"/>
</dbReference>
<dbReference type="AlphaFoldDB" id="A0A4R1I1I9"/>
<dbReference type="InterPro" id="IPR050625">
    <property type="entry name" value="ParA/MinD_ATPase"/>
</dbReference>
<evidence type="ECO:0000313" key="4">
    <source>
        <dbReference type="Proteomes" id="UP000295560"/>
    </source>
</evidence>
<dbReference type="GO" id="GO:0051782">
    <property type="term" value="P:negative regulation of cell division"/>
    <property type="evidence" value="ECO:0007669"/>
    <property type="project" value="TreeGrafter"/>
</dbReference>
<gene>
    <name evidence="3" type="ORF">EV378_2957</name>
</gene>
<reference evidence="3 4" key="1">
    <citation type="submission" date="2019-03" db="EMBL/GenBank/DDBJ databases">
        <title>Sequencing the genomes of 1000 actinobacteria strains.</title>
        <authorList>
            <person name="Klenk H.-P."/>
        </authorList>
    </citation>
    <scope>NUCLEOTIDE SEQUENCE [LARGE SCALE GENOMIC DNA]</scope>
    <source>
        <strain evidence="3 4">DSM 44969</strain>
    </source>
</reference>
<dbReference type="InterPro" id="IPR022521">
    <property type="entry name" value="Rv3660c"/>
</dbReference>
<dbReference type="NCBIfam" id="TIGR03815">
    <property type="entry name" value="CpaE_hom_Actino"/>
    <property type="match status" value="1"/>
</dbReference>
<evidence type="ECO:0000259" key="2">
    <source>
        <dbReference type="Pfam" id="PF26563"/>
    </source>
</evidence>
<dbReference type="EMBL" id="SMFZ01000001">
    <property type="protein sequence ID" value="TCK27100.1"/>
    <property type="molecule type" value="Genomic_DNA"/>
</dbReference>
<dbReference type="Pfam" id="PF26563">
    <property type="entry name" value="Rv3660c_N"/>
    <property type="match status" value="1"/>
</dbReference>
<sequence>MAGGSGDRTLEVGSQPAGGVEGTTMDQRCLIMADEPELLDAVLRLAAAACVEVQRAADPADARRWWAGAPMVLLEGEAARRCAAAGLPRRDGVVLVARGEPPGWVWQAAVTVGATEVVTLPEAEAWLVAALADSTDRSGSGRPGAVVAIVGARGGAGASTLAAATAVAAARSGTGTLLVDCDPLGGGLDLLLGVEQEPGLRWPELTVADGRVRAGALHDALPHAVVGGPDGRGLAVLSCARSAHGPERTAVAAVLEAGRRVGDTVVCDLPRYPTEAALAALGGADLVVLVVPADVRSCAAGGRVAQILAEHTAGVEVVVRGPSPGGITATEAARAVGLPLLTDMRPDGGLGHDTERGRPPGTGRGPLGAAAVVVLDRLAGARP</sequence>
<feature type="region of interest" description="Disordered" evidence="1">
    <location>
        <begin position="1"/>
        <end position="21"/>
    </location>
</feature>